<gene>
    <name evidence="1" type="ORF">OCTVUL_1B024917</name>
</gene>
<dbReference type="Proteomes" id="UP001162480">
    <property type="component" value="Chromosome 29"/>
</dbReference>
<reference evidence="1" key="1">
    <citation type="submission" date="2023-08" db="EMBL/GenBank/DDBJ databases">
        <authorList>
            <person name="Alioto T."/>
            <person name="Alioto T."/>
            <person name="Gomez Garrido J."/>
        </authorList>
    </citation>
    <scope>NUCLEOTIDE SEQUENCE</scope>
</reference>
<keyword evidence="2" id="KW-1185">Reference proteome</keyword>
<evidence type="ECO:0000313" key="2">
    <source>
        <dbReference type="Proteomes" id="UP001162480"/>
    </source>
</evidence>
<dbReference type="AlphaFoldDB" id="A0AA36BZB4"/>
<organism evidence="1 2">
    <name type="scientific">Octopus vulgaris</name>
    <name type="common">Common octopus</name>
    <dbReference type="NCBI Taxonomy" id="6645"/>
    <lineage>
        <taxon>Eukaryota</taxon>
        <taxon>Metazoa</taxon>
        <taxon>Spiralia</taxon>
        <taxon>Lophotrochozoa</taxon>
        <taxon>Mollusca</taxon>
        <taxon>Cephalopoda</taxon>
        <taxon>Coleoidea</taxon>
        <taxon>Octopodiformes</taxon>
        <taxon>Octopoda</taxon>
        <taxon>Incirrata</taxon>
        <taxon>Octopodidae</taxon>
        <taxon>Octopus</taxon>
    </lineage>
</organism>
<name>A0AA36BZB4_OCTVU</name>
<dbReference type="EMBL" id="OX597842">
    <property type="protein sequence ID" value="CAI9743455.1"/>
    <property type="molecule type" value="Genomic_DNA"/>
</dbReference>
<accession>A0AA36BZB4</accession>
<evidence type="ECO:0000313" key="1">
    <source>
        <dbReference type="EMBL" id="CAI9743455.1"/>
    </source>
</evidence>
<sequence>MKAHTLGESLILPAYKKIVKTMLGNYAAKEENRNLVSNDAVLRRILETSSNIEKTKKELDATTKDEDAYNISNSYLCKWQIPWKPCVGEALMAKALGDKLSEILNHAVEIVNYIKTRPEKMAFIRAVLYRYGFTTHTSAFAHRGEVAFKEKST</sequence>
<proteinExistence type="predicted"/>
<protein>
    <submittedName>
        <fullName evidence="1">Uncharacterized protein</fullName>
    </submittedName>
</protein>